<dbReference type="InterPro" id="IPR031768">
    <property type="entry name" value="CBM60_xylan-bd"/>
</dbReference>
<feature type="domain" description="Cytochrome C Planctomycete-type" evidence="5">
    <location>
        <begin position="36"/>
        <end position="83"/>
    </location>
</feature>
<dbReference type="Pfam" id="PF07626">
    <property type="entry name" value="PSD3"/>
    <property type="match status" value="1"/>
</dbReference>
<evidence type="ECO:0000259" key="4">
    <source>
        <dbReference type="Pfam" id="PF07631"/>
    </source>
</evidence>
<dbReference type="SUPFAM" id="SSF46626">
    <property type="entry name" value="Cytochrome c"/>
    <property type="match status" value="1"/>
</dbReference>
<feature type="domain" description="DUF1587" evidence="2">
    <location>
        <begin position="119"/>
        <end position="182"/>
    </location>
</feature>
<sequence length="754" mass="84818">MGELLVIGWLGVSGAGAEDLEEKFFTEIEPIFVNYCYDCHGDGLKEGGLALDDYEQVAEMIKNRPQWKKIRDHIDFRLMPPPEEYAPEDAEREKLVKWIDDAIFPVDPENPDPGALPIRRLNRTEYENTIADLLDVKIDAANILPPDDSGYGFDNIGDVLSISPLHMERYLQAAQTVLDLALDFSPPAYPEAWVEGRKLKGVGEVNGDSWYMKYSGTATAQIRPKTSGKYRVRMLAGADRCGDELAKMEVSIDGKAIEVFDVGSSIHQPSEYKTEAIQLEGDGKIELGLSFLNDAYEPEAEEGMRDRNLLIRHVVIEGPLDGPPLPKPNSHQLIFVERAAEQSDADYFQAVLGNFMPKAFRRPVENEEVARYLYFLNVAEANGEGVEYAIRQALSAVLVSPSFLFREEGGTGTPGRGKQLVDEYTLASRLSYFLWSTMPDERLFELASRGELRKNLRGEIKRMMESAKSAALVKNFVGQWLQLRDMDSVQPSSSAYGGIDRRLPVDMRHETELLIWDVIRRNLPVETLLSADYTFINERLAKHYGIEGVEGGDFRKVSLVGTPRRGLLGQAAVLTLTSHRNKTSPVLRGKYVLENLLNTPPPPAPPNIPSLIEGGDHKGLSLRQELEQHRADPSCSSCHALMDPIGFGLENYDVVGRWRDQDRGMPLDVTGKLVTGQEFSTAEEMRDIFIRDYKEEFRRAFAVKLLTYGLGRGVEYFDRPALDEIVMKGDQNEGRLLTWIYAIAESVPFQYRRN</sequence>
<evidence type="ECO:0000259" key="6">
    <source>
        <dbReference type="Pfam" id="PF07637"/>
    </source>
</evidence>
<accession>A0ABW5D6G8</accession>
<dbReference type="Pfam" id="PF07635">
    <property type="entry name" value="PSCyt1"/>
    <property type="match status" value="1"/>
</dbReference>
<evidence type="ECO:0000313" key="9">
    <source>
        <dbReference type="Proteomes" id="UP001597375"/>
    </source>
</evidence>
<feature type="domain" description="Carbohydrate binding module xylan-binding" evidence="7">
    <location>
        <begin position="236"/>
        <end position="320"/>
    </location>
</feature>
<comment type="caution">
    <text evidence="8">The sequence shown here is derived from an EMBL/GenBank/DDBJ whole genome shotgun (WGS) entry which is preliminary data.</text>
</comment>
<evidence type="ECO:0000259" key="5">
    <source>
        <dbReference type="Pfam" id="PF07635"/>
    </source>
</evidence>
<dbReference type="Pfam" id="PF07631">
    <property type="entry name" value="PSD4"/>
    <property type="match status" value="1"/>
</dbReference>
<dbReference type="Pfam" id="PF07637">
    <property type="entry name" value="PSD5"/>
    <property type="match status" value="1"/>
</dbReference>
<evidence type="ECO:0000259" key="1">
    <source>
        <dbReference type="Pfam" id="PF07624"/>
    </source>
</evidence>
<dbReference type="InterPro" id="IPR013039">
    <property type="entry name" value="DUF1588"/>
</dbReference>
<dbReference type="InterPro" id="IPR013042">
    <property type="entry name" value="DUF1592"/>
</dbReference>
<organism evidence="8 9">
    <name type="scientific">Luteolibacter algae</name>
    <dbReference type="NCBI Taxonomy" id="454151"/>
    <lineage>
        <taxon>Bacteria</taxon>
        <taxon>Pseudomonadati</taxon>
        <taxon>Verrucomicrobiota</taxon>
        <taxon>Verrucomicrobiia</taxon>
        <taxon>Verrucomicrobiales</taxon>
        <taxon>Verrucomicrobiaceae</taxon>
        <taxon>Luteolibacter</taxon>
    </lineage>
</organism>
<dbReference type="InterPro" id="IPR011478">
    <property type="entry name" value="DUF1585"/>
</dbReference>
<dbReference type="Proteomes" id="UP001597375">
    <property type="component" value="Unassembled WGS sequence"/>
</dbReference>
<name>A0ABW5D6G8_9BACT</name>
<dbReference type="InterPro" id="IPR013043">
    <property type="entry name" value="DUF1595"/>
</dbReference>
<evidence type="ECO:0000259" key="2">
    <source>
        <dbReference type="Pfam" id="PF07626"/>
    </source>
</evidence>
<dbReference type="Pfam" id="PF07627">
    <property type="entry name" value="PSCyt3"/>
    <property type="match status" value="1"/>
</dbReference>
<gene>
    <name evidence="8" type="ORF">ACFSSA_04675</name>
</gene>
<dbReference type="RefSeq" id="WP_386818791.1">
    <property type="nucleotide sequence ID" value="NZ_JBHUIT010000003.1"/>
</dbReference>
<evidence type="ECO:0000259" key="3">
    <source>
        <dbReference type="Pfam" id="PF07627"/>
    </source>
</evidence>
<evidence type="ECO:0000259" key="7">
    <source>
        <dbReference type="Pfam" id="PF16841"/>
    </source>
</evidence>
<reference evidence="9" key="1">
    <citation type="journal article" date="2019" name="Int. J. Syst. Evol. Microbiol.">
        <title>The Global Catalogue of Microorganisms (GCM) 10K type strain sequencing project: providing services to taxonomists for standard genome sequencing and annotation.</title>
        <authorList>
            <consortium name="The Broad Institute Genomics Platform"/>
            <consortium name="The Broad Institute Genome Sequencing Center for Infectious Disease"/>
            <person name="Wu L."/>
            <person name="Ma J."/>
        </authorList>
    </citation>
    <scope>NUCLEOTIDE SEQUENCE [LARGE SCALE GENOMIC DNA]</scope>
    <source>
        <strain evidence="9">CGMCC 4.7106</strain>
    </source>
</reference>
<evidence type="ECO:0000313" key="8">
    <source>
        <dbReference type="EMBL" id="MFD2255963.1"/>
    </source>
</evidence>
<feature type="domain" description="DUF1595" evidence="6">
    <location>
        <begin position="349"/>
        <end position="408"/>
    </location>
</feature>
<dbReference type="EMBL" id="JBHUIT010000003">
    <property type="protein sequence ID" value="MFD2255963.1"/>
    <property type="molecule type" value="Genomic_DNA"/>
</dbReference>
<protein>
    <submittedName>
        <fullName evidence="8">DUF1592 domain-containing protein</fullName>
    </submittedName>
</protein>
<proteinExistence type="predicted"/>
<dbReference type="Pfam" id="PF07624">
    <property type="entry name" value="PSD2"/>
    <property type="match status" value="1"/>
</dbReference>
<dbReference type="InterPro" id="IPR011429">
    <property type="entry name" value="Cyt_c_Planctomycete-type"/>
</dbReference>
<feature type="domain" description="DUF1592" evidence="4">
    <location>
        <begin position="422"/>
        <end position="546"/>
    </location>
</feature>
<feature type="domain" description="DUF1585" evidence="1">
    <location>
        <begin position="676"/>
        <end position="749"/>
    </location>
</feature>
<dbReference type="InterPro" id="IPR036909">
    <property type="entry name" value="Cyt_c-like_dom_sf"/>
</dbReference>
<dbReference type="Pfam" id="PF16841">
    <property type="entry name" value="CBM60"/>
    <property type="match status" value="1"/>
</dbReference>
<feature type="domain" description="DUF1588" evidence="3">
    <location>
        <begin position="564"/>
        <end position="662"/>
    </location>
</feature>
<keyword evidence="9" id="KW-1185">Reference proteome</keyword>
<dbReference type="InterPro" id="IPR013036">
    <property type="entry name" value="DUF1587"/>
</dbReference>